<dbReference type="InterPro" id="IPR017050">
    <property type="entry name" value="Metallopeptidase_nem"/>
</dbReference>
<dbReference type="InterPro" id="IPR034035">
    <property type="entry name" value="Astacin-like_dom"/>
</dbReference>
<evidence type="ECO:0000256" key="13">
    <source>
        <dbReference type="PROSITE-ProRule" id="PRU01211"/>
    </source>
</evidence>
<evidence type="ECO:0000256" key="3">
    <source>
        <dbReference type="ARBA" id="ARBA00022536"/>
    </source>
</evidence>
<dbReference type="PRINTS" id="PR00480">
    <property type="entry name" value="ASTACIN"/>
</dbReference>
<dbReference type="InterPro" id="IPR024079">
    <property type="entry name" value="MetalloPept_cat_dom_sf"/>
</dbReference>
<keyword evidence="4 13" id="KW-0645">Protease</keyword>
<feature type="domain" description="Peptidase M12A" evidence="17">
    <location>
        <begin position="199"/>
        <end position="394"/>
    </location>
</feature>
<dbReference type="PROSITE" id="PS01186">
    <property type="entry name" value="EGF_2"/>
    <property type="match status" value="1"/>
</dbReference>
<feature type="binding site" evidence="13">
    <location>
        <position position="291"/>
    </location>
    <ligand>
        <name>Zn(2+)</name>
        <dbReference type="ChEBI" id="CHEBI:29105"/>
        <note>catalytic</note>
    </ligand>
</feature>
<evidence type="ECO:0000313" key="19">
    <source>
        <dbReference type="WBParaSite" id="PTRK_0000565400.1"/>
    </source>
</evidence>
<keyword evidence="11" id="KW-0325">Glycoprotein</keyword>
<dbReference type="PANTHER" id="PTHR10127">
    <property type="entry name" value="DISCOIDIN, CUB, EGF, LAMININ , AND ZINC METALLOPROTEASE DOMAIN CONTAINING"/>
    <property type="match status" value="1"/>
</dbReference>
<keyword evidence="16" id="KW-0812">Transmembrane</keyword>
<dbReference type="InterPro" id="IPR035914">
    <property type="entry name" value="Sperma_CUB_dom_sf"/>
</dbReference>
<evidence type="ECO:0000259" key="17">
    <source>
        <dbReference type="PROSITE" id="PS51864"/>
    </source>
</evidence>
<keyword evidence="3" id="KW-0245">EGF-like domain</keyword>
<dbReference type="PROSITE" id="PS51864">
    <property type="entry name" value="ASTACIN"/>
    <property type="match status" value="1"/>
</dbReference>
<evidence type="ECO:0000256" key="16">
    <source>
        <dbReference type="SAM" id="Phobius"/>
    </source>
</evidence>
<feature type="binding site" evidence="13">
    <location>
        <position position="295"/>
    </location>
    <ligand>
        <name>Zn(2+)</name>
        <dbReference type="ChEBI" id="CHEBI:29105"/>
        <note>catalytic</note>
    </ligand>
</feature>
<evidence type="ECO:0000256" key="11">
    <source>
        <dbReference type="ARBA" id="ARBA00023180"/>
    </source>
</evidence>
<dbReference type="GO" id="GO:0018996">
    <property type="term" value="P:molting cycle, collagen and cuticulin-based cuticle"/>
    <property type="evidence" value="ECO:0007669"/>
    <property type="project" value="InterPro"/>
</dbReference>
<keyword evidence="16" id="KW-1133">Transmembrane helix</keyword>
<evidence type="ECO:0000256" key="6">
    <source>
        <dbReference type="ARBA" id="ARBA00022729"/>
    </source>
</evidence>
<evidence type="ECO:0000256" key="15">
    <source>
        <dbReference type="SAM" id="MobiDB-lite"/>
    </source>
</evidence>
<proteinExistence type="predicted"/>
<dbReference type="GO" id="GO:0008270">
    <property type="term" value="F:zinc ion binding"/>
    <property type="evidence" value="ECO:0007669"/>
    <property type="project" value="UniProtKB-UniRule"/>
</dbReference>
<dbReference type="GO" id="GO:0005576">
    <property type="term" value="C:extracellular region"/>
    <property type="evidence" value="ECO:0007669"/>
    <property type="project" value="UniProtKB-SubCell"/>
</dbReference>
<dbReference type="Pfam" id="PF01400">
    <property type="entry name" value="Astacin"/>
    <property type="match status" value="1"/>
</dbReference>
<dbReference type="SUPFAM" id="SSF49854">
    <property type="entry name" value="Spermadhesin, CUB domain"/>
    <property type="match status" value="1"/>
</dbReference>
<evidence type="ECO:0000256" key="12">
    <source>
        <dbReference type="PIRNR" id="PIRNR036365"/>
    </source>
</evidence>
<evidence type="ECO:0000256" key="8">
    <source>
        <dbReference type="ARBA" id="ARBA00022833"/>
    </source>
</evidence>
<dbReference type="CDD" id="cd04280">
    <property type="entry name" value="ZnMc_astacin_like"/>
    <property type="match status" value="1"/>
</dbReference>
<dbReference type="InterPro" id="IPR001506">
    <property type="entry name" value="Peptidase_M12A"/>
</dbReference>
<keyword evidence="5 13" id="KW-0479">Metal-binding</keyword>
<dbReference type="Proteomes" id="UP000038045">
    <property type="component" value="Unplaced"/>
</dbReference>
<evidence type="ECO:0000256" key="14">
    <source>
        <dbReference type="RuleBase" id="RU361183"/>
    </source>
</evidence>
<dbReference type="GO" id="GO:0004222">
    <property type="term" value="F:metalloendopeptidase activity"/>
    <property type="evidence" value="ECO:0007669"/>
    <property type="project" value="UniProtKB-UniRule"/>
</dbReference>
<dbReference type="SMART" id="SM00235">
    <property type="entry name" value="ZnMc"/>
    <property type="match status" value="1"/>
</dbReference>
<reference evidence="19" key="1">
    <citation type="submission" date="2017-02" db="UniProtKB">
        <authorList>
            <consortium name="WormBaseParasite"/>
        </authorList>
    </citation>
    <scope>IDENTIFICATION</scope>
</reference>
<evidence type="ECO:0000256" key="9">
    <source>
        <dbReference type="ARBA" id="ARBA00023049"/>
    </source>
</evidence>
<feature type="region of interest" description="Disordered" evidence="15">
    <location>
        <begin position="79"/>
        <end position="102"/>
    </location>
</feature>
<keyword evidence="18" id="KW-1185">Reference proteome</keyword>
<dbReference type="InterPro" id="IPR000742">
    <property type="entry name" value="EGF"/>
</dbReference>
<evidence type="ECO:0000256" key="7">
    <source>
        <dbReference type="ARBA" id="ARBA00022801"/>
    </source>
</evidence>
<dbReference type="GO" id="GO:0006508">
    <property type="term" value="P:proteolysis"/>
    <property type="evidence" value="ECO:0007669"/>
    <property type="project" value="UniProtKB-KW"/>
</dbReference>
<dbReference type="PANTHER" id="PTHR10127:SF780">
    <property type="entry name" value="METALLOENDOPEPTIDASE"/>
    <property type="match status" value="1"/>
</dbReference>
<keyword evidence="9 13" id="KW-0482">Metalloprotease</keyword>
<dbReference type="AlphaFoldDB" id="A0A0N4ZDJ1"/>
<dbReference type="PIRSF" id="PIRSF036365">
    <property type="entry name" value="Astacin_nematoda"/>
    <property type="match status" value="1"/>
</dbReference>
<evidence type="ECO:0000256" key="4">
    <source>
        <dbReference type="ARBA" id="ARBA00022670"/>
    </source>
</evidence>
<comment type="cofactor">
    <cofactor evidence="13 14">
        <name>Zn(2+)</name>
        <dbReference type="ChEBI" id="CHEBI:29105"/>
    </cofactor>
    <text evidence="13 14">Binds 1 zinc ion per subunit.</text>
</comment>
<dbReference type="Pfam" id="PF00431">
    <property type="entry name" value="CUB"/>
    <property type="match status" value="1"/>
</dbReference>
<comment type="subcellular location">
    <subcellularLocation>
        <location evidence="1 12">Secreted</location>
    </subcellularLocation>
</comment>
<keyword evidence="8 13" id="KW-0862">Zinc</keyword>
<keyword evidence="6" id="KW-0732">Signal</keyword>
<dbReference type="InterPro" id="IPR000859">
    <property type="entry name" value="CUB_dom"/>
</dbReference>
<organism evidence="18 19">
    <name type="scientific">Parastrongyloides trichosuri</name>
    <name type="common">Possum-specific nematode worm</name>
    <dbReference type="NCBI Taxonomy" id="131310"/>
    <lineage>
        <taxon>Eukaryota</taxon>
        <taxon>Metazoa</taxon>
        <taxon>Ecdysozoa</taxon>
        <taxon>Nematoda</taxon>
        <taxon>Chromadorea</taxon>
        <taxon>Rhabditida</taxon>
        <taxon>Tylenchina</taxon>
        <taxon>Panagrolaimomorpha</taxon>
        <taxon>Strongyloidoidea</taxon>
        <taxon>Strongyloididae</taxon>
        <taxon>Parastrongyloides</taxon>
    </lineage>
</organism>
<dbReference type="Gene3D" id="3.40.390.10">
    <property type="entry name" value="Collagenase (Catalytic Domain)"/>
    <property type="match status" value="1"/>
</dbReference>
<keyword evidence="10 13" id="KW-1015">Disulfide bond</keyword>
<keyword evidence="2 12" id="KW-0964">Secreted</keyword>
<keyword evidence="16" id="KW-0472">Membrane</keyword>
<sequence>MTSNIVVNEMKDIPMFIHSTEFVMSSPIGFIMSVLAICLFILVLIYIGFWIKNKRKKSRISKAKKNVSLTSVETVSTTKTVEPETISKTTSKRRSQMRNETRNSLNANAQKNFDSTVDGMKRLNRIQRKMLKLKNTTEETDDDEDILLEEPMGNPNLFQGDILLTDTQVDEVINDMVDQAEKKGINTSDLENKTNRSKRSIITNMYYKWTFPIPYYINSGLSASLIDNALAAIQAETCTSFNKSTTKITGKSGLNYYVGSGCWSYLGRIYPATPQDISIGSGCEYTKIVQHETFHSLGVHHEQARPDRDTFITVNTANIISGTESNFAAQSASIVSDYGVPYDYGSAMHYGRLAFSKNGLATITAKNSVYDKTMGQYERLTFNDIKLVNYKYCNSTCTTKITCYNGGYQNPRNCTICKCPDGFKGTDCLTRIADATKCGATQALTATGTAQNLTMTGIKDCYFFIDAATNYKIKITVASTNLYNYDPCYPGVGVEIKYRKDLTATGAMLCGKNTNTIITSESNNVIIRYTGSASAHSMILSYVRV</sequence>
<evidence type="ECO:0000256" key="5">
    <source>
        <dbReference type="ARBA" id="ARBA00022723"/>
    </source>
</evidence>
<feature type="transmembrane region" description="Helical" evidence="16">
    <location>
        <begin position="28"/>
        <end position="51"/>
    </location>
</feature>
<dbReference type="SUPFAM" id="SSF55486">
    <property type="entry name" value="Metalloproteases ('zincins'), catalytic domain"/>
    <property type="match status" value="1"/>
</dbReference>
<evidence type="ECO:0000313" key="18">
    <source>
        <dbReference type="Proteomes" id="UP000038045"/>
    </source>
</evidence>
<name>A0A0N4ZDJ1_PARTI</name>
<comment type="caution">
    <text evidence="13">Lacks conserved residue(s) required for the propagation of feature annotation.</text>
</comment>
<feature type="active site" evidence="13">
    <location>
        <position position="292"/>
    </location>
</feature>
<evidence type="ECO:0000256" key="1">
    <source>
        <dbReference type="ARBA" id="ARBA00004613"/>
    </source>
</evidence>
<evidence type="ECO:0000256" key="10">
    <source>
        <dbReference type="ARBA" id="ARBA00023157"/>
    </source>
</evidence>
<accession>A0A0N4ZDJ1</accession>
<dbReference type="WBParaSite" id="PTRK_0000565400.1">
    <property type="protein sequence ID" value="PTRK_0000565400.1"/>
    <property type="gene ID" value="PTRK_0000565400"/>
</dbReference>
<dbReference type="InterPro" id="IPR006026">
    <property type="entry name" value="Peptidase_Metallo"/>
</dbReference>
<feature type="binding site" evidence="13">
    <location>
        <position position="301"/>
    </location>
    <ligand>
        <name>Zn(2+)</name>
        <dbReference type="ChEBI" id="CHEBI:29105"/>
        <note>catalytic</note>
    </ligand>
</feature>
<keyword evidence="7 13" id="KW-0378">Hydrolase</keyword>
<feature type="disulfide bond" evidence="13">
    <location>
        <begin position="238"/>
        <end position="393"/>
    </location>
</feature>
<dbReference type="PROSITE" id="PS00022">
    <property type="entry name" value="EGF_1"/>
    <property type="match status" value="1"/>
</dbReference>
<protein>
    <recommendedName>
        <fullName evidence="12">Zinc metalloproteinase</fullName>
    </recommendedName>
</protein>
<evidence type="ECO:0000256" key="2">
    <source>
        <dbReference type="ARBA" id="ARBA00022525"/>
    </source>
</evidence>